<evidence type="ECO:0008006" key="3">
    <source>
        <dbReference type="Google" id="ProtNLM"/>
    </source>
</evidence>
<keyword evidence="2" id="KW-1185">Reference proteome</keyword>
<dbReference type="EMBL" id="JABCIY010000219">
    <property type="protein sequence ID" value="KAF7187886.1"/>
    <property type="molecule type" value="Genomic_DNA"/>
</dbReference>
<sequence length="235" mass="25964">MASTHTACHAVLNTTELLESILFQLPIQQVLCVQRASKQWQNTIARSPNLQVALFLKPFGGSAQSGGKSVDTADAKDHSSITTTPALINPLPRFATSELSWNGLTEVYLNIHDRSFSNLIRKHCKGSWQSMLLFQPAVYHVTVTCDPCYCLSWQCQHTFTISNSKGVTILNILMAARRHAELCQCGWHERPGQSSSLGTLEIDSKMAEMAVLLWGDETAAEILDKMADAEAKETE</sequence>
<name>A0A8H6RB56_9PEZI</name>
<comment type="caution">
    <text evidence="1">The sequence shown here is derived from an EMBL/GenBank/DDBJ whole genome shotgun (WGS) entry which is preliminary data.</text>
</comment>
<evidence type="ECO:0000313" key="2">
    <source>
        <dbReference type="Proteomes" id="UP000660729"/>
    </source>
</evidence>
<accession>A0A8H6RB56</accession>
<evidence type="ECO:0000313" key="1">
    <source>
        <dbReference type="EMBL" id="KAF7187886.1"/>
    </source>
</evidence>
<dbReference type="InterPro" id="IPR036047">
    <property type="entry name" value="F-box-like_dom_sf"/>
</dbReference>
<dbReference type="AlphaFoldDB" id="A0A8H6RB56"/>
<dbReference type="OrthoDB" id="3800738at2759"/>
<organism evidence="1 2">
    <name type="scientific">Pseudocercospora fuligena</name>
    <dbReference type="NCBI Taxonomy" id="685502"/>
    <lineage>
        <taxon>Eukaryota</taxon>
        <taxon>Fungi</taxon>
        <taxon>Dikarya</taxon>
        <taxon>Ascomycota</taxon>
        <taxon>Pezizomycotina</taxon>
        <taxon>Dothideomycetes</taxon>
        <taxon>Dothideomycetidae</taxon>
        <taxon>Mycosphaerellales</taxon>
        <taxon>Mycosphaerellaceae</taxon>
        <taxon>Pseudocercospora</taxon>
    </lineage>
</organism>
<proteinExistence type="predicted"/>
<dbReference type="SUPFAM" id="SSF81383">
    <property type="entry name" value="F-box domain"/>
    <property type="match status" value="1"/>
</dbReference>
<gene>
    <name evidence="1" type="ORF">HII31_10786</name>
</gene>
<dbReference type="Proteomes" id="UP000660729">
    <property type="component" value="Unassembled WGS sequence"/>
</dbReference>
<protein>
    <recommendedName>
        <fullName evidence="3">F-box domain-containing protein</fullName>
    </recommendedName>
</protein>
<reference evidence="1" key="1">
    <citation type="submission" date="2020-04" db="EMBL/GenBank/DDBJ databases">
        <title>Draft genome resource of the tomato pathogen Pseudocercospora fuligena.</title>
        <authorList>
            <person name="Zaccaron A."/>
        </authorList>
    </citation>
    <scope>NUCLEOTIDE SEQUENCE</scope>
    <source>
        <strain evidence="1">PF001</strain>
    </source>
</reference>